<evidence type="ECO:0000313" key="2">
    <source>
        <dbReference type="EMBL" id="SPP99828.1"/>
    </source>
</evidence>
<accession>A0A2U3QEI9</accession>
<dbReference type="Pfam" id="PF19238">
    <property type="entry name" value="Radical_SAM_2"/>
    <property type="match status" value="1"/>
</dbReference>
<dbReference type="Gene3D" id="3.20.20.70">
    <property type="entry name" value="Aldolase class I"/>
    <property type="match status" value="1"/>
</dbReference>
<dbReference type="InterPro" id="IPR045375">
    <property type="entry name" value="Put_radical_SAM-like_N"/>
</dbReference>
<dbReference type="SUPFAM" id="SSF102114">
    <property type="entry name" value="Radical SAM enzymes"/>
    <property type="match status" value="1"/>
</dbReference>
<reference evidence="3" key="1">
    <citation type="submission" date="2018-03" db="EMBL/GenBank/DDBJ databases">
        <authorList>
            <person name="Zecchin S."/>
        </authorList>
    </citation>
    <scope>NUCLEOTIDE SEQUENCE [LARGE SCALE GENOMIC DNA]</scope>
</reference>
<name>A0A2U3QEI9_9BACT</name>
<sequence length="432" mass="49035">MRPRNGIEIESVLPDSPAEKAGLQPDDILLSVNSHSLRDAIDFMFFRSAARLLVEFSRNGIKHRVQIKTDEGTDPGITIKPFKVKTCKNNCVFCFVKQLPKGLRKPLYIKDEDYRLSFLYGNYMTLSNIDSCDRKRIVDQRLSPIYISVHTTNKSLRNKMIGNPRASDIMKELKFFSDKKIRMHTQIVLCPGFNDGIELQNTIKDLYKFYPYVSSVAVVPVGLTMHRKQQLNPVTKEDALRAIEIVAPFQKRFQKKHGDPIVYCSDEMYIKAGINFPNLKDYGSLPQIENGVGMVPLFLSQSKKIRMAKTISQEGQKIITFTGTSFYPFLKKFIDRLSEKEDIHVDVLPVENNFFGNAVTVAGLLTGRDIIKNLHDNTDSYRVLLVPDVALKEDEDIFLDNVSLKDVEEATGLKTIRTEATPQGFIDAIGTL</sequence>
<dbReference type="Gene3D" id="2.30.42.10">
    <property type="match status" value="1"/>
</dbReference>
<dbReference type="EMBL" id="OUUY01000024">
    <property type="protein sequence ID" value="SPP99828.1"/>
    <property type="molecule type" value="Genomic_DNA"/>
</dbReference>
<dbReference type="AlphaFoldDB" id="A0A2U3QEI9"/>
<dbReference type="SUPFAM" id="SSF50156">
    <property type="entry name" value="PDZ domain-like"/>
    <property type="match status" value="1"/>
</dbReference>
<gene>
    <name evidence="2" type="ORF">NBG4_120035</name>
</gene>
<protein>
    <submittedName>
        <fullName evidence="2">PDZ domain protein</fullName>
    </submittedName>
</protein>
<evidence type="ECO:0000313" key="3">
    <source>
        <dbReference type="Proteomes" id="UP000245125"/>
    </source>
</evidence>
<dbReference type="InterPro" id="IPR013785">
    <property type="entry name" value="Aldolase_TIM"/>
</dbReference>
<proteinExistence type="predicted"/>
<dbReference type="InterPro" id="IPR041489">
    <property type="entry name" value="PDZ_6"/>
</dbReference>
<dbReference type="Proteomes" id="UP000245125">
    <property type="component" value="Unassembled WGS sequence"/>
</dbReference>
<evidence type="ECO:0000259" key="1">
    <source>
        <dbReference type="PROSITE" id="PS50106"/>
    </source>
</evidence>
<dbReference type="InterPro" id="IPR058240">
    <property type="entry name" value="rSAM_sf"/>
</dbReference>
<dbReference type="Pfam" id="PF04459">
    <property type="entry name" value="DUF512"/>
    <property type="match status" value="1"/>
</dbReference>
<dbReference type="PROSITE" id="PS50106">
    <property type="entry name" value="PDZ"/>
    <property type="match status" value="1"/>
</dbReference>
<keyword evidence="3" id="KW-1185">Reference proteome</keyword>
<dbReference type="InterPro" id="IPR007549">
    <property type="entry name" value="DUF512"/>
</dbReference>
<dbReference type="OrthoDB" id="9774724at2"/>
<dbReference type="InterPro" id="IPR036034">
    <property type="entry name" value="PDZ_sf"/>
</dbReference>
<dbReference type="InterPro" id="IPR001478">
    <property type="entry name" value="PDZ"/>
</dbReference>
<dbReference type="Pfam" id="PF17820">
    <property type="entry name" value="PDZ_6"/>
    <property type="match status" value="1"/>
</dbReference>
<feature type="domain" description="PDZ" evidence="1">
    <location>
        <begin position="1"/>
        <end position="39"/>
    </location>
</feature>
<organism evidence="2 3">
    <name type="scientific">Candidatus Sulfobium mesophilum</name>
    <dbReference type="NCBI Taxonomy" id="2016548"/>
    <lineage>
        <taxon>Bacteria</taxon>
        <taxon>Pseudomonadati</taxon>
        <taxon>Nitrospirota</taxon>
        <taxon>Nitrospiria</taxon>
        <taxon>Nitrospirales</taxon>
        <taxon>Nitrospiraceae</taxon>
        <taxon>Candidatus Sulfobium</taxon>
    </lineage>
</organism>